<organism evidence="2 3">
    <name type="scientific">Periconia digitata</name>
    <dbReference type="NCBI Taxonomy" id="1303443"/>
    <lineage>
        <taxon>Eukaryota</taxon>
        <taxon>Fungi</taxon>
        <taxon>Dikarya</taxon>
        <taxon>Ascomycota</taxon>
        <taxon>Pezizomycotina</taxon>
        <taxon>Dothideomycetes</taxon>
        <taxon>Pleosporomycetidae</taxon>
        <taxon>Pleosporales</taxon>
        <taxon>Massarineae</taxon>
        <taxon>Periconiaceae</taxon>
        <taxon>Periconia</taxon>
    </lineage>
</organism>
<keyword evidence="1" id="KW-0732">Signal</keyword>
<feature type="chain" id="PRO_5040748394" description="Secreted protein" evidence="1">
    <location>
        <begin position="18"/>
        <end position="129"/>
    </location>
</feature>
<accession>A0A9W4UWB0</accession>
<reference evidence="2" key="1">
    <citation type="submission" date="2023-01" db="EMBL/GenBank/DDBJ databases">
        <authorList>
            <person name="Van Ghelder C."/>
            <person name="Rancurel C."/>
        </authorList>
    </citation>
    <scope>NUCLEOTIDE SEQUENCE</scope>
    <source>
        <strain evidence="2">CNCM I-4278</strain>
    </source>
</reference>
<proteinExistence type="predicted"/>
<evidence type="ECO:0000256" key="1">
    <source>
        <dbReference type="SAM" id="SignalP"/>
    </source>
</evidence>
<sequence>MSGHVKLWFLFKHLCSAIFFSVISYSKFPCKSTGSRIGPESAFIDSRRHTARFFSFDFQAKVRGFVDITGNRLSSPRASVRTTFFVIHRFICSTEERFPYSRAPRLFFFLHKNLYFHSSSALIDRLYSA</sequence>
<feature type="signal peptide" evidence="1">
    <location>
        <begin position="1"/>
        <end position="17"/>
    </location>
</feature>
<name>A0A9W4UWB0_9PLEO</name>
<dbReference type="AlphaFoldDB" id="A0A9W4UWB0"/>
<evidence type="ECO:0000313" key="2">
    <source>
        <dbReference type="EMBL" id="CAI6342116.1"/>
    </source>
</evidence>
<gene>
    <name evidence="2" type="ORF">PDIGIT_LOCUS15319</name>
</gene>
<dbReference type="Proteomes" id="UP001152607">
    <property type="component" value="Unassembled WGS sequence"/>
</dbReference>
<evidence type="ECO:0000313" key="3">
    <source>
        <dbReference type="Proteomes" id="UP001152607"/>
    </source>
</evidence>
<keyword evidence="3" id="KW-1185">Reference proteome</keyword>
<evidence type="ECO:0008006" key="4">
    <source>
        <dbReference type="Google" id="ProtNLM"/>
    </source>
</evidence>
<dbReference type="EMBL" id="CAOQHR010000013">
    <property type="protein sequence ID" value="CAI6342116.1"/>
    <property type="molecule type" value="Genomic_DNA"/>
</dbReference>
<comment type="caution">
    <text evidence="2">The sequence shown here is derived from an EMBL/GenBank/DDBJ whole genome shotgun (WGS) entry which is preliminary data.</text>
</comment>
<protein>
    <recommendedName>
        <fullName evidence="4">Secreted protein</fullName>
    </recommendedName>
</protein>